<dbReference type="AlphaFoldDB" id="A0A2M8D8U9"/>
<dbReference type="Proteomes" id="UP000229236">
    <property type="component" value="Unassembled WGS sequence"/>
</dbReference>
<evidence type="ECO:0000313" key="1">
    <source>
        <dbReference type="EMBL" id="PJB83586.1"/>
    </source>
</evidence>
<gene>
    <name evidence="1" type="ORF">CO088_01185</name>
</gene>
<dbReference type="EMBL" id="PFTM01000024">
    <property type="protein sequence ID" value="PJB83586.1"/>
    <property type="molecule type" value="Genomic_DNA"/>
</dbReference>
<organism evidence="1 2">
    <name type="scientific">Candidatus Yonathbacteria bacterium CG_4_9_14_0_8_um_filter_46_47</name>
    <dbReference type="NCBI Taxonomy" id="1975106"/>
    <lineage>
        <taxon>Bacteria</taxon>
        <taxon>Candidatus Yonathiibacteriota</taxon>
    </lineage>
</organism>
<evidence type="ECO:0000313" key="2">
    <source>
        <dbReference type="Proteomes" id="UP000229236"/>
    </source>
</evidence>
<sequence>MFVKIQDELLREKEMYQDRLAILEGKSDKFVQKFNELLDFTDHAEEVFHKSSDYQKRTIMKLCFDGFIVKNQKLTPIWTPVFDILMDLQSPTKFPTSNRLSRRKAQKALQTLRF</sequence>
<proteinExistence type="predicted"/>
<name>A0A2M8D8U9_9BACT</name>
<reference evidence="2" key="1">
    <citation type="submission" date="2017-09" db="EMBL/GenBank/DDBJ databases">
        <title>Depth-based differentiation of microbial function through sediment-hosted aquifers and enrichment of novel symbionts in the deep terrestrial subsurface.</title>
        <authorList>
            <person name="Probst A.J."/>
            <person name="Ladd B."/>
            <person name="Jarett J.K."/>
            <person name="Geller-Mcgrath D.E."/>
            <person name="Sieber C.M.K."/>
            <person name="Emerson J.B."/>
            <person name="Anantharaman K."/>
            <person name="Thomas B.C."/>
            <person name="Malmstrom R."/>
            <person name="Stieglmeier M."/>
            <person name="Klingl A."/>
            <person name="Woyke T."/>
            <person name="Ryan C.M."/>
            <person name="Banfield J.F."/>
        </authorList>
    </citation>
    <scope>NUCLEOTIDE SEQUENCE [LARGE SCALE GENOMIC DNA]</scope>
</reference>
<feature type="non-terminal residue" evidence="1">
    <location>
        <position position="114"/>
    </location>
</feature>
<comment type="caution">
    <text evidence="1">The sequence shown here is derived from an EMBL/GenBank/DDBJ whole genome shotgun (WGS) entry which is preliminary data.</text>
</comment>
<accession>A0A2M8D8U9</accession>
<protein>
    <submittedName>
        <fullName evidence="1">Uncharacterized protein</fullName>
    </submittedName>
</protein>